<dbReference type="SUPFAM" id="SSF55874">
    <property type="entry name" value="ATPase domain of HSP90 chaperone/DNA topoisomerase II/histidine kinase"/>
    <property type="match status" value="1"/>
</dbReference>
<sequence>MRDLPDDATPPEGATGRNDGRAGGASLLGGGSRAIGALARAWVFSPVSSLTRRIVFINLIGLGLLVAGVLFLNQFRAGLIDLRTQALRTQGEIIAAAIALVETSGEDGALTEYNPDKANVLLRRLAQPAGVRARIFDRSGRLTGDTRSFSAPAAPIAIEPLPPQGEGPDLGLLNRLERIYKMATSWLVDRPELYQETAIAGITTEAEVYEALRGEGVTAVRANSAGELIVSVAIPIQRFKAVLGALVLSTEGGDIDAIVRAERIAILRVFLVALGVSVVLSLLLAGAIAKPLRRLAAAAERSGALDSRSLDLSRVSFPDLTRRADEIGHLSGALREMTTALYGRIEGIEQFAADVAHEIKNPLTSLRSAVETLRRARTPEVQERLLKVIEHDVRRLDRLVTDISNASRLDAEMVREQMEPVDLKALLGAVAEVAEVAQRRSGRSAGVRVMVSAPPLIVMGLDSRLGQVFANLVDNAISFSPPGGAVRVRARPFSGGMVRVSVEDSGPGVPADSLEAIFRRFYSDRPGHEAYGDHSGLGLSISRQIVTAHRGRIWAENIEGPGGPVGARFVVELRGG</sequence>
<dbReference type="Pfam" id="PF02518">
    <property type="entry name" value="HATPase_c"/>
    <property type="match status" value="1"/>
</dbReference>
<evidence type="ECO:0000256" key="2">
    <source>
        <dbReference type="ARBA" id="ARBA00004370"/>
    </source>
</evidence>
<dbReference type="InterPro" id="IPR005467">
    <property type="entry name" value="His_kinase_dom"/>
</dbReference>
<dbReference type="PRINTS" id="PR00344">
    <property type="entry name" value="BCTRLSENSOR"/>
</dbReference>
<dbReference type="InterPro" id="IPR036890">
    <property type="entry name" value="HATPase_C_sf"/>
</dbReference>
<dbReference type="Pfam" id="PF00672">
    <property type="entry name" value="HAMP"/>
    <property type="match status" value="1"/>
</dbReference>
<comment type="subcellular location">
    <subcellularLocation>
        <location evidence="2">Membrane</location>
    </subcellularLocation>
</comment>
<dbReference type="STRING" id="89524.SAMN05444370_101255"/>
<dbReference type="OrthoDB" id="9805942at2"/>
<dbReference type="EMBL" id="FNQM01000001">
    <property type="protein sequence ID" value="SDZ76904.1"/>
    <property type="molecule type" value="Genomic_DNA"/>
</dbReference>
<evidence type="ECO:0000256" key="4">
    <source>
        <dbReference type="ARBA" id="ARBA00022553"/>
    </source>
</evidence>
<dbReference type="AlphaFoldDB" id="A0A1H3VRN7"/>
<dbReference type="SMART" id="SM00304">
    <property type="entry name" value="HAMP"/>
    <property type="match status" value="1"/>
</dbReference>
<dbReference type="InterPro" id="IPR003594">
    <property type="entry name" value="HATPase_dom"/>
</dbReference>
<dbReference type="CDD" id="cd06225">
    <property type="entry name" value="HAMP"/>
    <property type="match status" value="1"/>
</dbReference>
<evidence type="ECO:0000256" key="11">
    <source>
        <dbReference type="SAM" id="MobiDB-lite"/>
    </source>
</evidence>
<keyword evidence="5" id="KW-0808">Transferase</keyword>
<keyword evidence="10 12" id="KW-0472">Membrane</keyword>
<evidence type="ECO:0000256" key="5">
    <source>
        <dbReference type="ARBA" id="ARBA00022679"/>
    </source>
</evidence>
<dbReference type="SUPFAM" id="SSF47384">
    <property type="entry name" value="Homodimeric domain of signal transducing histidine kinase"/>
    <property type="match status" value="1"/>
</dbReference>
<evidence type="ECO:0000256" key="3">
    <source>
        <dbReference type="ARBA" id="ARBA00012438"/>
    </source>
</evidence>
<dbReference type="CDD" id="cd00082">
    <property type="entry name" value="HisKA"/>
    <property type="match status" value="1"/>
</dbReference>
<dbReference type="Pfam" id="PF13755">
    <property type="entry name" value="Sensor_TM1"/>
    <property type="match status" value="1"/>
</dbReference>
<dbReference type="InterPro" id="IPR004358">
    <property type="entry name" value="Sig_transdc_His_kin-like_C"/>
</dbReference>
<dbReference type="Proteomes" id="UP000198703">
    <property type="component" value="Unassembled WGS sequence"/>
</dbReference>
<accession>A0A1H3VRN7</accession>
<dbReference type="PANTHER" id="PTHR45436:SF5">
    <property type="entry name" value="SENSOR HISTIDINE KINASE TRCS"/>
    <property type="match status" value="1"/>
</dbReference>
<reference evidence="15 16" key="1">
    <citation type="submission" date="2016-10" db="EMBL/GenBank/DDBJ databases">
        <authorList>
            <person name="de Groot N.N."/>
        </authorList>
    </citation>
    <scope>NUCLEOTIDE SEQUENCE [LARGE SCALE GENOMIC DNA]</scope>
    <source>
        <strain evidence="15 16">DSM 15345</strain>
    </source>
</reference>
<dbReference type="Gene3D" id="3.30.565.10">
    <property type="entry name" value="Histidine kinase-like ATPase, C-terminal domain"/>
    <property type="match status" value="1"/>
</dbReference>
<feature type="region of interest" description="Disordered" evidence="11">
    <location>
        <begin position="1"/>
        <end position="22"/>
    </location>
</feature>
<dbReference type="InterPro" id="IPR025919">
    <property type="entry name" value="Stimulus_sens_dom"/>
</dbReference>
<evidence type="ECO:0000256" key="12">
    <source>
        <dbReference type="SAM" id="Phobius"/>
    </source>
</evidence>
<evidence type="ECO:0000259" key="13">
    <source>
        <dbReference type="PROSITE" id="PS50109"/>
    </source>
</evidence>
<dbReference type="GO" id="GO:0016020">
    <property type="term" value="C:membrane"/>
    <property type="evidence" value="ECO:0007669"/>
    <property type="project" value="UniProtKB-SubCell"/>
</dbReference>
<keyword evidence="16" id="KW-1185">Reference proteome</keyword>
<keyword evidence="6 12" id="KW-0812">Transmembrane</keyword>
<dbReference type="SMART" id="SM00388">
    <property type="entry name" value="HisKA"/>
    <property type="match status" value="1"/>
</dbReference>
<feature type="domain" description="HAMP" evidence="14">
    <location>
        <begin position="286"/>
        <end position="346"/>
    </location>
</feature>
<protein>
    <recommendedName>
        <fullName evidence="3">histidine kinase</fullName>
        <ecNumber evidence="3">2.7.13.3</ecNumber>
    </recommendedName>
</protein>
<dbReference type="InterPro" id="IPR050428">
    <property type="entry name" value="TCS_sensor_his_kinase"/>
</dbReference>
<dbReference type="Pfam" id="PF00512">
    <property type="entry name" value="HisKA"/>
    <property type="match status" value="1"/>
</dbReference>
<keyword evidence="4" id="KW-0597">Phosphoprotein</keyword>
<dbReference type="PROSITE" id="PS50109">
    <property type="entry name" value="HIS_KIN"/>
    <property type="match status" value="1"/>
</dbReference>
<feature type="transmembrane region" description="Helical" evidence="12">
    <location>
        <begin position="54"/>
        <end position="73"/>
    </location>
</feature>
<evidence type="ECO:0000256" key="10">
    <source>
        <dbReference type="ARBA" id="ARBA00023136"/>
    </source>
</evidence>
<gene>
    <name evidence="15" type="ORF">SAMN05444370_101255</name>
</gene>
<dbReference type="Gene3D" id="6.10.340.10">
    <property type="match status" value="1"/>
</dbReference>
<dbReference type="RefSeq" id="WP_093247659.1">
    <property type="nucleotide sequence ID" value="NZ_FNQM01000001.1"/>
</dbReference>
<dbReference type="Gene3D" id="1.10.287.130">
    <property type="match status" value="1"/>
</dbReference>
<comment type="catalytic activity">
    <reaction evidence="1">
        <text>ATP + protein L-histidine = ADP + protein N-phospho-L-histidine.</text>
        <dbReference type="EC" id="2.7.13.3"/>
    </reaction>
</comment>
<dbReference type="GO" id="GO:0000155">
    <property type="term" value="F:phosphorelay sensor kinase activity"/>
    <property type="evidence" value="ECO:0007669"/>
    <property type="project" value="InterPro"/>
</dbReference>
<keyword evidence="9" id="KW-0902">Two-component regulatory system</keyword>
<evidence type="ECO:0000256" key="6">
    <source>
        <dbReference type="ARBA" id="ARBA00022692"/>
    </source>
</evidence>
<evidence type="ECO:0000259" key="14">
    <source>
        <dbReference type="PROSITE" id="PS50885"/>
    </source>
</evidence>
<dbReference type="InterPro" id="IPR003660">
    <property type="entry name" value="HAMP_dom"/>
</dbReference>
<evidence type="ECO:0000256" key="1">
    <source>
        <dbReference type="ARBA" id="ARBA00000085"/>
    </source>
</evidence>
<dbReference type="SMART" id="SM00387">
    <property type="entry name" value="HATPase_c"/>
    <property type="match status" value="1"/>
</dbReference>
<proteinExistence type="predicted"/>
<name>A0A1H3VRN7_9RHOB</name>
<evidence type="ECO:0000256" key="8">
    <source>
        <dbReference type="ARBA" id="ARBA00022989"/>
    </source>
</evidence>
<keyword evidence="7 15" id="KW-0418">Kinase</keyword>
<dbReference type="PROSITE" id="PS50885">
    <property type="entry name" value="HAMP"/>
    <property type="match status" value="1"/>
</dbReference>
<evidence type="ECO:0000313" key="16">
    <source>
        <dbReference type="Proteomes" id="UP000198703"/>
    </source>
</evidence>
<dbReference type="InterPro" id="IPR025908">
    <property type="entry name" value="Sensor_TM1"/>
</dbReference>
<keyword evidence="8 12" id="KW-1133">Transmembrane helix</keyword>
<evidence type="ECO:0000256" key="9">
    <source>
        <dbReference type="ARBA" id="ARBA00023012"/>
    </source>
</evidence>
<dbReference type="InterPro" id="IPR003661">
    <property type="entry name" value="HisK_dim/P_dom"/>
</dbReference>
<dbReference type="Pfam" id="PF13756">
    <property type="entry name" value="Stimulus_sens_1"/>
    <property type="match status" value="1"/>
</dbReference>
<dbReference type="EC" id="2.7.13.3" evidence="3"/>
<dbReference type="InterPro" id="IPR036097">
    <property type="entry name" value="HisK_dim/P_sf"/>
</dbReference>
<dbReference type="PANTHER" id="PTHR45436">
    <property type="entry name" value="SENSOR HISTIDINE KINASE YKOH"/>
    <property type="match status" value="1"/>
</dbReference>
<evidence type="ECO:0000256" key="7">
    <source>
        <dbReference type="ARBA" id="ARBA00022777"/>
    </source>
</evidence>
<feature type="transmembrane region" description="Helical" evidence="12">
    <location>
        <begin position="269"/>
        <end position="289"/>
    </location>
</feature>
<organism evidence="15 16">
    <name type="scientific">Rubrimonas cliftonensis</name>
    <dbReference type="NCBI Taxonomy" id="89524"/>
    <lineage>
        <taxon>Bacteria</taxon>
        <taxon>Pseudomonadati</taxon>
        <taxon>Pseudomonadota</taxon>
        <taxon>Alphaproteobacteria</taxon>
        <taxon>Rhodobacterales</taxon>
        <taxon>Paracoccaceae</taxon>
        <taxon>Rubrimonas</taxon>
    </lineage>
</organism>
<feature type="domain" description="Histidine kinase" evidence="13">
    <location>
        <begin position="354"/>
        <end position="576"/>
    </location>
</feature>
<evidence type="ECO:0000313" key="15">
    <source>
        <dbReference type="EMBL" id="SDZ76904.1"/>
    </source>
</evidence>